<evidence type="ECO:0000313" key="1">
    <source>
        <dbReference type="EMBL" id="CAD8418568.1"/>
    </source>
</evidence>
<name>A0A7S0CB89_9STRA</name>
<sequence>MYFSLRNTFVLASCCSYSVTTNAFTNLQTRKNEYRESSSLLMSRQNNDENIATVSQKRRDVMLSSFGLLSSAAVLWTSPIEAFAANMPGVQDTVNIDQFLRTGVDGGGNMGVSSQAGKSRPETGVILRDGADVFRDKGTGDVLAEILIGTKLEPVAIVASFRSPWPLATGSVFDVECRDAKTGDGTFMAVTDNVGGKSLEELPSDFFMERLFNPVSLNLLLLSRFFLGKISYVTKDSVIFFSSYSRSPTTPQLVHLRTTSGHVFV</sequence>
<dbReference type="AlphaFoldDB" id="A0A7S0CB89"/>
<organism evidence="1">
    <name type="scientific">Proboscia inermis</name>
    <dbReference type="NCBI Taxonomy" id="420281"/>
    <lineage>
        <taxon>Eukaryota</taxon>
        <taxon>Sar</taxon>
        <taxon>Stramenopiles</taxon>
        <taxon>Ochrophyta</taxon>
        <taxon>Bacillariophyta</taxon>
        <taxon>Coscinodiscophyceae</taxon>
        <taxon>Rhizosoleniophycidae</taxon>
        <taxon>Rhizosoleniales</taxon>
        <taxon>Rhizosoleniaceae</taxon>
        <taxon>Proboscia</taxon>
    </lineage>
</organism>
<proteinExistence type="predicted"/>
<gene>
    <name evidence="1" type="ORF">PINE0816_LOCUS14703</name>
</gene>
<dbReference type="EMBL" id="HBEL01031480">
    <property type="protein sequence ID" value="CAD8418568.1"/>
    <property type="molecule type" value="Transcribed_RNA"/>
</dbReference>
<reference evidence="1" key="1">
    <citation type="submission" date="2021-01" db="EMBL/GenBank/DDBJ databases">
        <authorList>
            <person name="Corre E."/>
            <person name="Pelletier E."/>
            <person name="Niang G."/>
            <person name="Scheremetjew M."/>
            <person name="Finn R."/>
            <person name="Kale V."/>
            <person name="Holt S."/>
            <person name="Cochrane G."/>
            <person name="Meng A."/>
            <person name="Brown T."/>
            <person name="Cohen L."/>
        </authorList>
    </citation>
    <scope>NUCLEOTIDE SEQUENCE</scope>
    <source>
        <strain evidence="1">CCAP1064/1</strain>
    </source>
</reference>
<protein>
    <submittedName>
        <fullName evidence="1">Uncharacterized protein</fullName>
    </submittedName>
</protein>
<accession>A0A7S0CB89</accession>